<dbReference type="InterPro" id="IPR022385">
    <property type="entry name" value="Rhs_assc_core"/>
</dbReference>
<evidence type="ECO:0000256" key="2">
    <source>
        <dbReference type="SAM" id="MobiDB-lite"/>
    </source>
</evidence>
<dbReference type="PANTHER" id="PTHR32305:SF15">
    <property type="entry name" value="PROTEIN RHSA-RELATED"/>
    <property type="match status" value="1"/>
</dbReference>
<feature type="compositionally biased region" description="Basic and acidic residues" evidence="2">
    <location>
        <begin position="245"/>
        <end position="277"/>
    </location>
</feature>
<reference evidence="5 6" key="1">
    <citation type="submission" date="2018-05" db="EMBL/GenBank/DDBJ databases">
        <title>Genomic Encyclopedia of Type Strains, Phase IV (KMG-IV): sequencing the most valuable type-strain genomes for metagenomic binning, comparative biology and taxonomic classification.</title>
        <authorList>
            <person name="Goeker M."/>
        </authorList>
    </citation>
    <scope>NUCLEOTIDE SEQUENCE [LARGE SCALE GENOMIC DNA]</scope>
    <source>
        <strain evidence="5 6">DSM 14263</strain>
    </source>
</reference>
<dbReference type="InterPro" id="IPR050708">
    <property type="entry name" value="T6SS_VgrG/RHS"/>
</dbReference>
<keyword evidence="3" id="KW-0732">Signal</keyword>
<dbReference type="NCBIfam" id="TIGR03696">
    <property type="entry name" value="Rhs_assc_core"/>
    <property type="match status" value="1"/>
</dbReference>
<dbReference type="EMBL" id="QGHC01000019">
    <property type="protein sequence ID" value="PWK81822.1"/>
    <property type="molecule type" value="Genomic_DNA"/>
</dbReference>
<evidence type="ECO:0000259" key="4">
    <source>
        <dbReference type="Pfam" id="PF25023"/>
    </source>
</evidence>
<proteinExistence type="predicted"/>
<dbReference type="Pfam" id="PF25023">
    <property type="entry name" value="TEN_YD-shell"/>
    <property type="match status" value="1"/>
</dbReference>
<dbReference type="Gene3D" id="2.180.10.10">
    <property type="entry name" value="RHS repeat-associated core"/>
    <property type="match status" value="1"/>
</dbReference>
<name>A0A316HKR3_9GAMM</name>
<feature type="chain" id="PRO_5016384460" evidence="3">
    <location>
        <begin position="23"/>
        <end position="295"/>
    </location>
</feature>
<protein>
    <submittedName>
        <fullName evidence="5">RHS repeat-associated protein</fullName>
    </submittedName>
</protein>
<feature type="signal peptide" evidence="3">
    <location>
        <begin position="1"/>
        <end position="22"/>
    </location>
</feature>
<feature type="region of interest" description="Disordered" evidence="2">
    <location>
        <begin position="197"/>
        <end position="295"/>
    </location>
</feature>
<sequence>MARLIRTMLLISTFLLARSVGAKEVHYYYTDPQGTVLAKTDANGNIIARYDYSPYGRATLGESPSGPGFTGHVNDKDTGLVYMQARYYDPDAGRFLSIDPMAIQENGIYDQNRYLYAKGNPVRYVDPDGKKYAELWAKQGAVVGAVSTAGASVAVDAVTGGVNVLATPAEIAGGSVAGGIVGYKLGQLADHIMGTEEHSDATKSNGAETGAGINEEVVNGKSTKTPNEGVPGSVHVNPGSGQRRLYGEDGKPLKDIDVDHDHGQGKPHVHDWGRDENGMPTRGPGRPYDPAKDGF</sequence>
<evidence type="ECO:0000313" key="6">
    <source>
        <dbReference type="Proteomes" id="UP000245812"/>
    </source>
</evidence>
<keyword evidence="1" id="KW-0677">Repeat</keyword>
<evidence type="ECO:0000256" key="3">
    <source>
        <dbReference type="SAM" id="SignalP"/>
    </source>
</evidence>
<evidence type="ECO:0000313" key="5">
    <source>
        <dbReference type="EMBL" id="PWK81822.1"/>
    </source>
</evidence>
<dbReference type="AlphaFoldDB" id="A0A316HKR3"/>
<dbReference type="OrthoDB" id="9816400at2"/>
<feature type="domain" description="Teneurin-like YD-shell" evidence="4">
    <location>
        <begin position="22"/>
        <end position="121"/>
    </location>
</feature>
<keyword evidence="6" id="KW-1185">Reference proteome</keyword>
<organism evidence="5 6">
    <name type="scientific">Fulvimonas soli</name>
    <dbReference type="NCBI Taxonomy" id="155197"/>
    <lineage>
        <taxon>Bacteria</taxon>
        <taxon>Pseudomonadati</taxon>
        <taxon>Pseudomonadota</taxon>
        <taxon>Gammaproteobacteria</taxon>
        <taxon>Lysobacterales</taxon>
        <taxon>Rhodanobacteraceae</taxon>
        <taxon>Fulvimonas</taxon>
    </lineage>
</organism>
<dbReference type="PANTHER" id="PTHR32305">
    <property type="match status" value="1"/>
</dbReference>
<accession>A0A316HKR3</accession>
<evidence type="ECO:0000256" key="1">
    <source>
        <dbReference type="ARBA" id="ARBA00022737"/>
    </source>
</evidence>
<gene>
    <name evidence="5" type="ORF">C7456_1193</name>
</gene>
<dbReference type="InterPro" id="IPR056823">
    <property type="entry name" value="TEN-like_YD-shell"/>
</dbReference>
<dbReference type="Proteomes" id="UP000245812">
    <property type="component" value="Unassembled WGS sequence"/>
</dbReference>
<comment type="caution">
    <text evidence="5">The sequence shown here is derived from an EMBL/GenBank/DDBJ whole genome shotgun (WGS) entry which is preliminary data.</text>
</comment>